<evidence type="ECO:0000256" key="7">
    <source>
        <dbReference type="ARBA" id="ARBA00022989"/>
    </source>
</evidence>
<organism evidence="10 11">
    <name type="scientific">Polypterus senegalus</name>
    <name type="common">Senegal bichir</name>
    <dbReference type="NCBI Taxonomy" id="55291"/>
    <lineage>
        <taxon>Eukaryota</taxon>
        <taxon>Metazoa</taxon>
        <taxon>Chordata</taxon>
        <taxon>Craniata</taxon>
        <taxon>Vertebrata</taxon>
        <taxon>Euteleostomi</taxon>
        <taxon>Actinopterygii</taxon>
        <taxon>Polypteriformes</taxon>
        <taxon>Polypteridae</taxon>
        <taxon>Polypterus</taxon>
    </lineage>
</organism>
<gene>
    <name evidence="10" type="primary">B3gnt3_3</name>
    <name evidence="10" type="ORF">GTO92_0020652</name>
</gene>
<dbReference type="InterPro" id="IPR027417">
    <property type="entry name" value="P-loop_NTPase"/>
</dbReference>
<reference evidence="10" key="1">
    <citation type="journal article" date="2021" name="Cell">
        <title>Tracing the genetic footprints of vertebrate landing in non-teleost ray-finned fishes.</title>
        <authorList>
            <person name="Bi X."/>
            <person name="Wang K."/>
            <person name="Yang L."/>
            <person name="Pan H."/>
            <person name="Jiang H."/>
            <person name="Wei Q."/>
            <person name="Fang M."/>
            <person name="Yu H."/>
            <person name="Zhu C."/>
            <person name="Cai Y."/>
            <person name="He Y."/>
            <person name="Gan X."/>
            <person name="Zeng H."/>
            <person name="Yu D."/>
            <person name="Zhu Y."/>
            <person name="Jiang H."/>
            <person name="Qiu Q."/>
            <person name="Yang H."/>
            <person name="Zhang Y.E."/>
            <person name="Wang W."/>
            <person name="Zhu M."/>
            <person name="He S."/>
            <person name="Zhang G."/>
        </authorList>
    </citation>
    <scope>NUCLEOTIDE SEQUENCE</scope>
    <source>
        <strain evidence="10">Bchr_001</strain>
    </source>
</reference>
<dbReference type="Proteomes" id="UP001166052">
    <property type="component" value="Unassembled WGS sequence"/>
</dbReference>
<evidence type="ECO:0000256" key="1">
    <source>
        <dbReference type="ARBA" id="ARBA00004323"/>
    </source>
</evidence>
<dbReference type="PANTHER" id="PTHR11214">
    <property type="entry name" value="BETA-1,3-N-ACETYLGLUCOSAMINYLTRANSFERASE"/>
    <property type="match status" value="1"/>
</dbReference>
<evidence type="ECO:0000256" key="3">
    <source>
        <dbReference type="ARBA" id="ARBA00022676"/>
    </source>
</evidence>
<keyword evidence="9" id="KW-0472">Membrane</keyword>
<keyword evidence="7" id="KW-1133">Transmembrane helix</keyword>
<evidence type="ECO:0000256" key="8">
    <source>
        <dbReference type="ARBA" id="ARBA00023034"/>
    </source>
</evidence>
<dbReference type="Gene3D" id="3.90.550.50">
    <property type="match status" value="1"/>
</dbReference>
<evidence type="ECO:0000256" key="6">
    <source>
        <dbReference type="ARBA" id="ARBA00022968"/>
    </source>
</evidence>
<comment type="similarity">
    <text evidence="2">Belongs to the glycosyltransferase 31 family.</text>
</comment>
<keyword evidence="6" id="KW-0735">Signal-anchor</keyword>
<evidence type="ECO:0000256" key="2">
    <source>
        <dbReference type="ARBA" id="ARBA00008661"/>
    </source>
</evidence>
<dbReference type="Gene3D" id="3.40.50.300">
    <property type="entry name" value="P-loop containing nucleotide triphosphate hydrolases"/>
    <property type="match status" value="1"/>
</dbReference>
<keyword evidence="8" id="KW-0333">Golgi apparatus</keyword>
<evidence type="ECO:0000256" key="4">
    <source>
        <dbReference type="ARBA" id="ARBA00022679"/>
    </source>
</evidence>
<dbReference type="SUPFAM" id="SSF52540">
    <property type="entry name" value="P-loop containing nucleoside triphosphate hydrolases"/>
    <property type="match status" value="1"/>
</dbReference>
<keyword evidence="5" id="KW-0812">Transmembrane</keyword>
<name>A0ABS2YUC4_POLSE</name>
<keyword evidence="4" id="KW-0808">Transferase</keyword>
<evidence type="ECO:0000313" key="11">
    <source>
        <dbReference type="Proteomes" id="UP001166052"/>
    </source>
</evidence>
<comment type="subcellular location">
    <subcellularLocation>
        <location evidence="1">Golgi apparatus membrane</location>
        <topology evidence="1">Single-pass type II membrane protein</topology>
    </subcellularLocation>
</comment>
<keyword evidence="3" id="KW-0328">Glycosyltransferase</keyword>
<feature type="non-terminal residue" evidence="10">
    <location>
        <position position="634"/>
    </location>
</feature>
<keyword evidence="11" id="KW-1185">Reference proteome</keyword>
<dbReference type="EMBL" id="JAAWVN010004859">
    <property type="protein sequence ID" value="MBN3289789.1"/>
    <property type="molecule type" value="Genomic_DNA"/>
</dbReference>
<sequence>MPKRHTNGDQATTPQSSKCKMNTSVAKIPEFTHFNEPMKEFLRFRHCRNFPILLDAPEKCGKRPQDSSKVFLLLMIKSSPLNYDRREVIRKTWGKERLQNGVWIRRIFVSGVPQSNVDARRYSSLLQIENEQHNDILQFDFIDTFYNLTLKQTLFLGWLETQCPHAHFLFNGDDDVFANTENMVLFLKGLKDNDGSEHLFMGFLVIGNGPIRDAYSKYFVPAQIYESHLFPPYCSGGGILLSMFTAKAIYKVLHAMEIFPIDDVFLGMCLEKAGLQPMSHRGILTLGFQMLSNTFETFDPCFYRELLLLSIQPDMWEYLSPWYWFGTREEVKPPPPPPPKPLLEKPWRNLEFSKRVKDELLQAIRNYETLTESVEEPRILLIGQTGAGKSSFFNSVNSVFRGHVMLQAGCGHGVTPMSTRFKPTAPITGHDVRYRHEPSLGDKVHCVVFVIDAGKMSLINSRLRQKFQNIRSDVYEMDASSIAVPLLQSYLRIDGFKPTAPITGHDVRYRHEPSLGDKVHCVVFVIDAGKMSLINSRLRQKFQNIRSDVYEMDASSIAVPLLQSYLRIDGVTQLGEILGVPVSAISLVKNYSEGTDLDQNCDFLILKALQQMLRAADACLDDMKLRGLTRSSST</sequence>
<dbReference type="InterPro" id="IPR002659">
    <property type="entry name" value="Glyco_trans_31"/>
</dbReference>
<evidence type="ECO:0000313" key="10">
    <source>
        <dbReference type="EMBL" id="MBN3289789.1"/>
    </source>
</evidence>
<comment type="caution">
    <text evidence="10">The sequence shown here is derived from an EMBL/GenBank/DDBJ whole genome shotgun (WGS) entry which is preliminary data.</text>
</comment>
<feature type="non-terminal residue" evidence="10">
    <location>
        <position position="1"/>
    </location>
</feature>
<proteinExistence type="inferred from homology"/>
<evidence type="ECO:0000256" key="5">
    <source>
        <dbReference type="ARBA" id="ARBA00022692"/>
    </source>
</evidence>
<dbReference type="Pfam" id="PF01762">
    <property type="entry name" value="Galactosyl_T"/>
    <property type="match status" value="1"/>
</dbReference>
<protein>
    <submittedName>
        <fullName evidence="10">B3GN3 acetylglucosaminyltransferase</fullName>
    </submittedName>
</protein>
<accession>A0ABS2YUC4</accession>
<dbReference type="PANTHER" id="PTHR11214:SF23">
    <property type="entry name" value="N-ACETYLLACTOSAMINIDE BETA-1,3-N-ACETYLGLUCOSAMINYLTRANSFERASE 3"/>
    <property type="match status" value="1"/>
</dbReference>
<evidence type="ECO:0000256" key="9">
    <source>
        <dbReference type="ARBA" id="ARBA00023136"/>
    </source>
</evidence>